<dbReference type="RefSeq" id="XP_052948109.1">
    <property type="nucleotide sequence ID" value="XM_053088375.1"/>
</dbReference>
<protein>
    <submittedName>
        <fullName evidence="2">Uncharacterized protein</fullName>
    </submittedName>
</protein>
<dbReference type="Proteomes" id="UP001164286">
    <property type="component" value="Unassembled WGS sequence"/>
</dbReference>
<proteinExistence type="predicted"/>
<gene>
    <name evidence="2" type="ORF">MKK02DRAFT_31782</name>
</gene>
<evidence type="ECO:0000313" key="2">
    <source>
        <dbReference type="EMBL" id="KAI9638332.1"/>
    </source>
</evidence>
<sequence>MILIGGPLHRSHWISSPSPVPAVPTSGHTPCRLFTIVLAFAVTMSHQSHSTYQDQGTIHQNEAQENAASGPSEGSRLPTTLLSNMLLSPHGETKLKAFHHFTPKMHRLGGTVTLVVTMVGDLRRRQATDTEERAFKGILDAAFGHYTCTDEPFDWGTTCTEKLGEAGLQSTHSFLSCEPRKLLSALKKIGNKVGEKNTPNGSVLFNQEKRWAKPAKSKKTRSRAASRRGKQKMSGGELPVEEYKMMLDVDSEVEQDDFAGSAAGHHPDDGDDMDWQGGYEASRVKYSTGDHLTQPLIIHYTAPSEDKHLHSDKLSMHLTWSPEVDTRLAAEAETIYEGVLEAAQTHYQSGFNCPFGFYQECLYGMRKTPALSRFHLNPDQLMQISQDEMEGMPGAVAARPRAWQLEREILPGHQSTTGATYIS</sequence>
<comment type="caution">
    <text evidence="2">The sequence shown here is derived from an EMBL/GenBank/DDBJ whole genome shotgun (WGS) entry which is preliminary data.</text>
</comment>
<dbReference type="GeneID" id="77727580"/>
<dbReference type="AlphaFoldDB" id="A0AA38HE47"/>
<accession>A0AA38HE47</accession>
<organism evidence="2 3">
    <name type="scientific">Dioszegia hungarica</name>
    <dbReference type="NCBI Taxonomy" id="4972"/>
    <lineage>
        <taxon>Eukaryota</taxon>
        <taxon>Fungi</taxon>
        <taxon>Dikarya</taxon>
        <taxon>Basidiomycota</taxon>
        <taxon>Agaricomycotina</taxon>
        <taxon>Tremellomycetes</taxon>
        <taxon>Tremellales</taxon>
        <taxon>Bulleribasidiaceae</taxon>
        <taxon>Dioszegia</taxon>
    </lineage>
</organism>
<feature type="region of interest" description="Disordered" evidence="1">
    <location>
        <begin position="196"/>
        <end position="239"/>
    </location>
</feature>
<name>A0AA38HE47_9TREE</name>
<dbReference type="EMBL" id="JAKWFO010000003">
    <property type="protein sequence ID" value="KAI9638332.1"/>
    <property type="molecule type" value="Genomic_DNA"/>
</dbReference>
<keyword evidence="3" id="KW-1185">Reference proteome</keyword>
<feature type="compositionally biased region" description="Basic residues" evidence="1">
    <location>
        <begin position="212"/>
        <end position="231"/>
    </location>
</feature>
<reference evidence="2" key="1">
    <citation type="journal article" date="2022" name="G3 (Bethesda)">
        <title>High quality genome of the basidiomycete yeast Dioszegia hungarica PDD-24b-2 isolated from cloud water.</title>
        <authorList>
            <person name="Jarrige D."/>
            <person name="Haridas S."/>
            <person name="Bleykasten-Grosshans C."/>
            <person name="Joly M."/>
            <person name="Nadalig T."/>
            <person name="Sancelme M."/>
            <person name="Vuilleumier S."/>
            <person name="Grigoriev I.V."/>
            <person name="Amato P."/>
            <person name="Bringel F."/>
        </authorList>
    </citation>
    <scope>NUCLEOTIDE SEQUENCE</scope>
    <source>
        <strain evidence="2">PDD-24b-2</strain>
    </source>
</reference>
<evidence type="ECO:0000256" key="1">
    <source>
        <dbReference type="SAM" id="MobiDB-lite"/>
    </source>
</evidence>
<evidence type="ECO:0000313" key="3">
    <source>
        <dbReference type="Proteomes" id="UP001164286"/>
    </source>
</evidence>